<evidence type="ECO:0000313" key="2">
    <source>
        <dbReference type="EMBL" id="GMR44261.1"/>
    </source>
</evidence>
<reference evidence="3" key="1">
    <citation type="submission" date="2022-10" db="EMBL/GenBank/DDBJ databases">
        <title>Genome assembly of Pristionchus species.</title>
        <authorList>
            <person name="Yoshida K."/>
            <person name="Sommer R.J."/>
        </authorList>
    </citation>
    <scope>NUCLEOTIDE SEQUENCE [LARGE SCALE GENOMIC DNA]</scope>
    <source>
        <strain evidence="3">RS5460</strain>
    </source>
</reference>
<evidence type="ECO:0000256" key="1">
    <source>
        <dbReference type="SAM" id="MobiDB-lite"/>
    </source>
</evidence>
<sequence>AKMKEPTAPAMDTDAEAPPSYEQCASPPAPPPVVRAQPVQQPQQQVIMVQPTYQQPAAFSCKIVGGPIVYERD</sequence>
<organism evidence="2 3">
    <name type="scientific">Pristionchus mayeri</name>
    <dbReference type="NCBI Taxonomy" id="1317129"/>
    <lineage>
        <taxon>Eukaryota</taxon>
        <taxon>Metazoa</taxon>
        <taxon>Ecdysozoa</taxon>
        <taxon>Nematoda</taxon>
        <taxon>Chromadorea</taxon>
        <taxon>Rhabditida</taxon>
        <taxon>Rhabditina</taxon>
        <taxon>Diplogasteromorpha</taxon>
        <taxon>Diplogasteroidea</taxon>
        <taxon>Neodiplogasteridae</taxon>
        <taxon>Pristionchus</taxon>
    </lineage>
</organism>
<name>A0AAN4ZSD0_9BILA</name>
<accession>A0AAN4ZSD0</accession>
<dbReference type="EMBL" id="BTRK01000003">
    <property type="protein sequence ID" value="GMR44261.1"/>
    <property type="molecule type" value="Genomic_DNA"/>
</dbReference>
<proteinExistence type="predicted"/>
<comment type="caution">
    <text evidence="2">The sequence shown here is derived from an EMBL/GenBank/DDBJ whole genome shotgun (WGS) entry which is preliminary data.</text>
</comment>
<feature type="non-terminal residue" evidence="2">
    <location>
        <position position="73"/>
    </location>
</feature>
<feature type="non-terminal residue" evidence="2">
    <location>
        <position position="1"/>
    </location>
</feature>
<gene>
    <name evidence="2" type="ORF">PMAYCL1PPCAC_14456</name>
</gene>
<evidence type="ECO:0000313" key="3">
    <source>
        <dbReference type="Proteomes" id="UP001328107"/>
    </source>
</evidence>
<feature type="region of interest" description="Disordered" evidence="1">
    <location>
        <begin position="1"/>
        <end position="35"/>
    </location>
</feature>
<dbReference type="AlphaFoldDB" id="A0AAN4ZSD0"/>
<protein>
    <submittedName>
        <fullName evidence="2">Uncharacterized protein</fullName>
    </submittedName>
</protein>
<dbReference type="Proteomes" id="UP001328107">
    <property type="component" value="Unassembled WGS sequence"/>
</dbReference>
<keyword evidence="3" id="KW-1185">Reference proteome</keyword>